<dbReference type="AlphaFoldDB" id="A0AAP0N5A6"/>
<feature type="domain" description="Pectinesterase inhibitor" evidence="6">
    <location>
        <begin position="30"/>
        <end position="190"/>
    </location>
</feature>
<keyword evidence="4" id="KW-1133">Transmembrane helix</keyword>
<dbReference type="NCBIfam" id="TIGR01614">
    <property type="entry name" value="PME_inhib"/>
    <property type="match status" value="1"/>
</dbReference>
<keyword evidence="4" id="KW-0472">Membrane</keyword>
<protein>
    <recommendedName>
        <fullName evidence="6">Pectinesterase inhibitor domain-containing protein</fullName>
    </recommendedName>
</protein>
<feature type="chain" id="PRO_5042950426" description="Pectinesterase inhibitor domain-containing protein" evidence="5">
    <location>
        <begin position="25"/>
        <end position="214"/>
    </location>
</feature>
<name>A0AAP0N5A6_LIQFO</name>
<proteinExistence type="inferred from homology"/>
<feature type="signal peptide" evidence="5">
    <location>
        <begin position="1"/>
        <end position="24"/>
    </location>
</feature>
<evidence type="ECO:0000313" key="8">
    <source>
        <dbReference type="Proteomes" id="UP001415857"/>
    </source>
</evidence>
<dbReference type="InterPro" id="IPR035513">
    <property type="entry name" value="Invertase/methylesterase_inhib"/>
</dbReference>
<sequence length="214" mass="24045">MWRFSVLSFSFCLLFFSLIPYQNSSPISTMSAVLISQKPFKICEDEFAVFSYNFCLASLQAIPVRHATKLQVLAIFAMERALENATNTVSWSIKRLLKNKVFYNTFAIACAEEDCLDRYLDPVAALVNSIGAFLSENYYETTNAWLSTVMEATSTTCCEGGGLEEKEGEVSLLTKENYNMFQLCDIALCIIHLFTLTPPSCVLLNLVVLLYHSV</sequence>
<keyword evidence="8" id="KW-1185">Reference proteome</keyword>
<dbReference type="SUPFAM" id="SSF101148">
    <property type="entry name" value="Plant invertase/pectin methylesterase inhibitor"/>
    <property type="match status" value="1"/>
</dbReference>
<dbReference type="Gene3D" id="1.20.140.40">
    <property type="entry name" value="Invertase/pectin methylesterase inhibitor family protein"/>
    <property type="match status" value="1"/>
</dbReference>
<evidence type="ECO:0000256" key="2">
    <source>
        <dbReference type="ARBA" id="ARBA00023157"/>
    </source>
</evidence>
<evidence type="ECO:0000256" key="1">
    <source>
        <dbReference type="ARBA" id="ARBA00022729"/>
    </source>
</evidence>
<dbReference type="PANTHER" id="PTHR36710:SF15">
    <property type="entry name" value="INVERTASE INHIBITOR"/>
    <property type="match status" value="1"/>
</dbReference>
<evidence type="ECO:0000256" key="4">
    <source>
        <dbReference type="SAM" id="Phobius"/>
    </source>
</evidence>
<dbReference type="PANTHER" id="PTHR36710">
    <property type="entry name" value="PECTINESTERASE INHIBITOR-LIKE"/>
    <property type="match status" value="1"/>
</dbReference>
<dbReference type="EMBL" id="JBBPBK010000048">
    <property type="protein sequence ID" value="KAK9266860.1"/>
    <property type="molecule type" value="Genomic_DNA"/>
</dbReference>
<dbReference type="Proteomes" id="UP001415857">
    <property type="component" value="Unassembled WGS sequence"/>
</dbReference>
<evidence type="ECO:0000256" key="5">
    <source>
        <dbReference type="SAM" id="SignalP"/>
    </source>
</evidence>
<evidence type="ECO:0000259" key="6">
    <source>
        <dbReference type="SMART" id="SM00856"/>
    </source>
</evidence>
<gene>
    <name evidence="7" type="ORF">L1049_027119</name>
</gene>
<dbReference type="InterPro" id="IPR006501">
    <property type="entry name" value="Pectinesterase_inhib_dom"/>
</dbReference>
<organism evidence="7 8">
    <name type="scientific">Liquidambar formosana</name>
    <name type="common">Formosan gum</name>
    <dbReference type="NCBI Taxonomy" id="63359"/>
    <lineage>
        <taxon>Eukaryota</taxon>
        <taxon>Viridiplantae</taxon>
        <taxon>Streptophyta</taxon>
        <taxon>Embryophyta</taxon>
        <taxon>Tracheophyta</taxon>
        <taxon>Spermatophyta</taxon>
        <taxon>Magnoliopsida</taxon>
        <taxon>eudicotyledons</taxon>
        <taxon>Gunneridae</taxon>
        <taxon>Pentapetalae</taxon>
        <taxon>Saxifragales</taxon>
        <taxon>Altingiaceae</taxon>
        <taxon>Liquidambar</taxon>
    </lineage>
</organism>
<comment type="caution">
    <text evidence="7">The sequence shown here is derived from an EMBL/GenBank/DDBJ whole genome shotgun (WGS) entry which is preliminary data.</text>
</comment>
<evidence type="ECO:0000313" key="7">
    <source>
        <dbReference type="EMBL" id="KAK9266860.1"/>
    </source>
</evidence>
<dbReference type="Pfam" id="PF04043">
    <property type="entry name" value="PMEI"/>
    <property type="match status" value="1"/>
</dbReference>
<dbReference type="SMART" id="SM00856">
    <property type="entry name" value="PMEI"/>
    <property type="match status" value="1"/>
</dbReference>
<keyword evidence="4" id="KW-0812">Transmembrane</keyword>
<accession>A0AAP0N5A6</accession>
<dbReference type="GO" id="GO:0004857">
    <property type="term" value="F:enzyme inhibitor activity"/>
    <property type="evidence" value="ECO:0007669"/>
    <property type="project" value="InterPro"/>
</dbReference>
<keyword evidence="1 5" id="KW-0732">Signal</keyword>
<keyword evidence="2" id="KW-1015">Disulfide bond</keyword>
<evidence type="ECO:0000256" key="3">
    <source>
        <dbReference type="ARBA" id="ARBA00038471"/>
    </source>
</evidence>
<dbReference type="InterPro" id="IPR052421">
    <property type="entry name" value="PCW_Enzyme_Inhibitor"/>
</dbReference>
<feature type="transmembrane region" description="Helical" evidence="4">
    <location>
        <begin position="190"/>
        <end position="211"/>
    </location>
</feature>
<reference evidence="7 8" key="1">
    <citation type="journal article" date="2024" name="Plant J.">
        <title>Genome sequences and population genomics reveal climatic adaptation and genomic divergence between two closely related sweetgum species.</title>
        <authorList>
            <person name="Xu W.Q."/>
            <person name="Ren C.Q."/>
            <person name="Zhang X.Y."/>
            <person name="Comes H.P."/>
            <person name="Liu X.H."/>
            <person name="Li Y.G."/>
            <person name="Kettle C.J."/>
            <person name="Jalonen R."/>
            <person name="Gaisberger H."/>
            <person name="Ma Y.Z."/>
            <person name="Qiu Y.X."/>
        </authorList>
    </citation>
    <scope>NUCLEOTIDE SEQUENCE [LARGE SCALE GENOMIC DNA]</scope>
    <source>
        <strain evidence="7">Hangzhou</strain>
    </source>
</reference>
<comment type="similarity">
    <text evidence="3">Belongs to the PMEI family.</text>
</comment>